<evidence type="ECO:0000313" key="7">
    <source>
        <dbReference type="EMBL" id="KAJ4373097.1"/>
    </source>
</evidence>
<keyword evidence="6" id="KW-0503">Monooxygenase</keyword>
<evidence type="ECO:0000313" key="8">
    <source>
        <dbReference type="Proteomes" id="UP001140560"/>
    </source>
</evidence>
<evidence type="ECO:0000256" key="3">
    <source>
        <dbReference type="ARBA" id="ARBA00022723"/>
    </source>
</evidence>
<dbReference type="GO" id="GO:0020037">
    <property type="term" value="F:heme binding"/>
    <property type="evidence" value="ECO:0007669"/>
    <property type="project" value="InterPro"/>
</dbReference>
<keyword evidence="8" id="KW-1185">Reference proteome</keyword>
<keyword evidence="6" id="KW-0560">Oxidoreductase</keyword>
<dbReference type="InterPro" id="IPR050121">
    <property type="entry name" value="Cytochrome_P450_monoxygenase"/>
</dbReference>
<dbReference type="PANTHER" id="PTHR24305:SF166">
    <property type="entry name" value="CYTOCHROME P450 12A4, MITOCHONDRIAL-RELATED"/>
    <property type="match status" value="1"/>
</dbReference>
<evidence type="ECO:0000256" key="2">
    <source>
        <dbReference type="ARBA" id="ARBA00010617"/>
    </source>
</evidence>
<evidence type="ECO:0000256" key="5">
    <source>
        <dbReference type="PIRSR" id="PIRSR602401-1"/>
    </source>
</evidence>
<dbReference type="InterPro" id="IPR001128">
    <property type="entry name" value="Cyt_P450"/>
</dbReference>
<dbReference type="AlphaFoldDB" id="A0A9W9CPE1"/>
<reference evidence="7" key="1">
    <citation type="submission" date="2022-10" db="EMBL/GenBank/DDBJ databases">
        <title>Tapping the CABI collections for fungal endophytes: first genome assemblies for Collariella, Neodidymelliopsis, Ascochyta clinopodiicola, Didymella pomorum, Didymosphaeria variabile, Neocosmospora piperis and Neocucurbitaria cava.</title>
        <authorList>
            <person name="Hill R."/>
        </authorList>
    </citation>
    <scope>NUCLEOTIDE SEQUENCE</scope>
    <source>
        <strain evidence="7">IMI 356814</strain>
    </source>
</reference>
<dbReference type="PRINTS" id="PR00385">
    <property type="entry name" value="P450"/>
</dbReference>
<dbReference type="PRINTS" id="PR00463">
    <property type="entry name" value="EP450I"/>
</dbReference>
<proteinExistence type="inferred from homology"/>
<dbReference type="GO" id="GO:0016705">
    <property type="term" value="F:oxidoreductase activity, acting on paired donors, with incorporation or reduction of molecular oxygen"/>
    <property type="evidence" value="ECO:0007669"/>
    <property type="project" value="InterPro"/>
</dbReference>
<dbReference type="InterPro" id="IPR017972">
    <property type="entry name" value="Cyt_P450_CS"/>
</dbReference>
<dbReference type="PANTHER" id="PTHR24305">
    <property type="entry name" value="CYTOCHROME P450"/>
    <property type="match status" value="1"/>
</dbReference>
<evidence type="ECO:0008006" key="9">
    <source>
        <dbReference type="Google" id="ProtNLM"/>
    </source>
</evidence>
<keyword evidence="3 5" id="KW-0479">Metal-binding</keyword>
<evidence type="ECO:0000256" key="6">
    <source>
        <dbReference type="RuleBase" id="RU000461"/>
    </source>
</evidence>
<evidence type="ECO:0000256" key="1">
    <source>
        <dbReference type="ARBA" id="ARBA00001971"/>
    </source>
</evidence>
<feature type="binding site" description="axial binding residue" evidence="5">
    <location>
        <position position="434"/>
    </location>
    <ligand>
        <name>heme</name>
        <dbReference type="ChEBI" id="CHEBI:30413"/>
    </ligand>
    <ligandPart>
        <name>Fe</name>
        <dbReference type="ChEBI" id="CHEBI:18248"/>
    </ligandPart>
</feature>
<keyword evidence="4 5" id="KW-0408">Iron</keyword>
<dbReference type="OrthoDB" id="1470350at2759"/>
<comment type="caution">
    <text evidence="7">The sequence shown here is derived from an EMBL/GenBank/DDBJ whole genome shotgun (WGS) entry which is preliminary data.</text>
</comment>
<dbReference type="InterPro" id="IPR002401">
    <property type="entry name" value="Cyt_P450_E_grp-I"/>
</dbReference>
<dbReference type="CDD" id="cd11058">
    <property type="entry name" value="CYP60B-like"/>
    <property type="match status" value="1"/>
</dbReference>
<sequence length="492" mass="56201">MINCGLAIVISILLILYFFHNVFVHPLRSYPGPLLWRSFRFPYVISTQRGELHNRLKDFHTKYGPVVRVAPNELAYADAAAWKDIYANRPGHLPFQRNRTWFKKMRPDEPNSIVGFDEDDHARYRRAFANAFSEKSLRDQAPVIESHVDEFITQLKAPISGPQGLDKTVDFAKWFNFLTFDISGDLTFGESFDCVKTGTEHFWVEITQDFGKGLALIASVNQYYPLDKLLRYIIPKHILQRSKDHRAMSSEKAQKRVALDTDRPDWVTPTKKYNAQKGEFTDPEWGINLLVIAFAASETTASALTAIIRELVQNTGVLHRLTQEIREAFEHESDIAIASTGNLAYLNAVISEGLRLCPPAVIGIPRIVPAGGDTVCGKWLPEGTYVSYNQYPANHQSYNFHHPNTFLPERFISPDPKTDNMAGFQPFSVGRHNCLGSKVAWNEMRLVLARLLWSFDISLKNEKDRWDWGEQKTYILWDKKPLEVVLRNAGNS</sequence>
<dbReference type="Proteomes" id="UP001140560">
    <property type="component" value="Unassembled WGS sequence"/>
</dbReference>
<dbReference type="GO" id="GO:0005506">
    <property type="term" value="F:iron ion binding"/>
    <property type="evidence" value="ECO:0007669"/>
    <property type="project" value="InterPro"/>
</dbReference>
<protein>
    <recommendedName>
        <fullName evidence="9">Cytochrome P450</fullName>
    </recommendedName>
</protein>
<keyword evidence="5 6" id="KW-0349">Heme</keyword>
<dbReference type="PROSITE" id="PS00086">
    <property type="entry name" value="CYTOCHROME_P450"/>
    <property type="match status" value="1"/>
</dbReference>
<dbReference type="GO" id="GO:0004497">
    <property type="term" value="F:monooxygenase activity"/>
    <property type="evidence" value="ECO:0007669"/>
    <property type="project" value="UniProtKB-KW"/>
</dbReference>
<dbReference type="InterPro" id="IPR036396">
    <property type="entry name" value="Cyt_P450_sf"/>
</dbReference>
<name>A0A9W9CPE1_9PLEO</name>
<comment type="similarity">
    <text evidence="2 6">Belongs to the cytochrome P450 family.</text>
</comment>
<accession>A0A9W9CPE1</accession>
<gene>
    <name evidence="7" type="ORF">N0V83_003388</name>
</gene>
<dbReference type="Pfam" id="PF00067">
    <property type="entry name" value="p450"/>
    <property type="match status" value="1"/>
</dbReference>
<organism evidence="7 8">
    <name type="scientific">Neocucurbitaria cava</name>
    <dbReference type="NCBI Taxonomy" id="798079"/>
    <lineage>
        <taxon>Eukaryota</taxon>
        <taxon>Fungi</taxon>
        <taxon>Dikarya</taxon>
        <taxon>Ascomycota</taxon>
        <taxon>Pezizomycotina</taxon>
        <taxon>Dothideomycetes</taxon>
        <taxon>Pleosporomycetidae</taxon>
        <taxon>Pleosporales</taxon>
        <taxon>Pleosporineae</taxon>
        <taxon>Cucurbitariaceae</taxon>
        <taxon>Neocucurbitaria</taxon>
    </lineage>
</organism>
<comment type="cofactor">
    <cofactor evidence="1 5">
        <name>heme</name>
        <dbReference type="ChEBI" id="CHEBI:30413"/>
    </cofactor>
</comment>
<dbReference type="EMBL" id="JAPEUY010000005">
    <property type="protein sequence ID" value="KAJ4373097.1"/>
    <property type="molecule type" value="Genomic_DNA"/>
</dbReference>
<dbReference type="Gene3D" id="1.10.630.10">
    <property type="entry name" value="Cytochrome P450"/>
    <property type="match status" value="1"/>
</dbReference>
<evidence type="ECO:0000256" key="4">
    <source>
        <dbReference type="ARBA" id="ARBA00023004"/>
    </source>
</evidence>
<dbReference type="SUPFAM" id="SSF48264">
    <property type="entry name" value="Cytochrome P450"/>
    <property type="match status" value="1"/>
</dbReference>